<dbReference type="Gene3D" id="2.60.120.620">
    <property type="entry name" value="q2cbj1_9rhob like domain"/>
    <property type="match status" value="1"/>
</dbReference>
<gene>
    <name evidence="3" type="ORF">EOD42_15550</name>
</gene>
<feature type="region of interest" description="Disordered" evidence="2">
    <location>
        <begin position="1"/>
        <end position="21"/>
    </location>
</feature>
<evidence type="ECO:0000256" key="1">
    <source>
        <dbReference type="ARBA" id="ARBA00001954"/>
    </source>
</evidence>
<dbReference type="Proteomes" id="UP000282957">
    <property type="component" value="Unassembled WGS sequence"/>
</dbReference>
<accession>A0A437MD78</accession>
<dbReference type="SUPFAM" id="SSF51197">
    <property type="entry name" value="Clavaminate synthase-like"/>
    <property type="match status" value="1"/>
</dbReference>
<name>A0A437MD78_9PROT</name>
<dbReference type="GO" id="GO:0005506">
    <property type="term" value="F:iron ion binding"/>
    <property type="evidence" value="ECO:0007669"/>
    <property type="project" value="UniProtKB-ARBA"/>
</dbReference>
<dbReference type="EMBL" id="SACL01000005">
    <property type="protein sequence ID" value="RVT95617.1"/>
    <property type="molecule type" value="Genomic_DNA"/>
</dbReference>
<keyword evidence="3" id="KW-0223">Dioxygenase</keyword>
<dbReference type="InterPro" id="IPR008775">
    <property type="entry name" value="Phytyl_CoA_dOase-like"/>
</dbReference>
<feature type="compositionally biased region" description="Low complexity" evidence="2">
    <location>
        <begin position="7"/>
        <end position="19"/>
    </location>
</feature>
<dbReference type="AlphaFoldDB" id="A0A437MD78"/>
<proteinExistence type="predicted"/>
<dbReference type="Pfam" id="PF05721">
    <property type="entry name" value="PhyH"/>
    <property type="match status" value="1"/>
</dbReference>
<evidence type="ECO:0000256" key="2">
    <source>
        <dbReference type="SAM" id="MobiDB-lite"/>
    </source>
</evidence>
<evidence type="ECO:0000313" key="3">
    <source>
        <dbReference type="EMBL" id="RVT95617.1"/>
    </source>
</evidence>
<dbReference type="OrthoDB" id="9791262at2"/>
<protein>
    <submittedName>
        <fullName evidence="3">Phytanoyl-CoA dioxygenase family protein</fullName>
    </submittedName>
</protein>
<evidence type="ECO:0000313" key="4">
    <source>
        <dbReference type="Proteomes" id="UP000282957"/>
    </source>
</evidence>
<comment type="caution">
    <text evidence="3">The sequence shown here is derived from an EMBL/GenBank/DDBJ whole genome shotgun (WGS) entry which is preliminary data.</text>
</comment>
<dbReference type="PANTHER" id="PTHR20883:SF48">
    <property type="entry name" value="ECTOINE DIOXYGENASE"/>
    <property type="match status" value="1"/>
</dbReference>
<dbReference type="PANTHER" id="PTHR20883">
    <property type="entry name" value="PHYTANOYL-COA DIOXYGENASE DOMAIN CONTAINING 1"/>
    <property type="match status" value="1"/>
</dbReference>
<dbReference type="GO" id="GO:0016706">
    <property type="term" value="F:2-oxoglutarate-dependent dioxygenase activity"/>
    <property type="evidence" value="ECO:0007669"/>
    <property type="project" value="UniProtKB-ARBA"/>
</dbReference>
<sequence>MGPMNSGQAGAGQKQGTAGRHACHMGRIRHFPSLSDRMTGKTLALKANRSSAMPKLLDEAQVAAYRRDGFVTPMRAVSAEQAESWRARMADSIAGFERAFPSDPTRRQPPPRLKPYLLFRWAAEIVRHPAILDAVEDVIGPDILVFHTTLWWKKAGTEGFVPWHQDGTYFGLAPHEHVTAWVALTPSTLESGCVTMLPGSHREGQIAHVDAPDPAIMLSRGQTVKVAVDESQGVPVQLQPGEFSLHDTMVLHASAPNRAAHDRIGLGISYIPARCYHTGPTRLSATLVRGANSHNHFDLEAEPKADMDAGALATHADSLERFRKASETIPEMSLVH</sequence>
<keyword evidence="3" id="KW-0560">Oxidoreductase</keyword>
<keyword evidence="4" id="KW-1185">Reference proteome</keyword>
<reference evidence="3 4" key="1">
    <citation type="submission" date="2019-01" db="EMBL/GenBank/DDBJ databases">
        <authorList>
            <person name="Chen W.-M."/>
        </authorList>
    </citation>
    <scope>NUCLEOTIDE SEQUENCE [LARGE SCALE GENOMIC DNA]</scope>
    <source>
        <strain evidence="3 4">CCP-6</strain>
    </source>
</reference>
<organism evidence="3 4">
    <name type="scientific">Rhodovarius crocodyli</name>
    <dbReference type="NCBI Taxonomy" id="1979269"/>
    <lineage>
        <taxon>Bacteria</taxon>
        <taxon>Pseudomonadati</taxon>
        <taxon>Pseudomonadota</taxon>
        <taxon>Alphaproteobacteria</taxon>
        <taxon>Acetobacterales</taxon>
        <taxon>Roseomonadaceae</taxon>
        <taxon>Rhodovarius</taxon>
    </lineage>
</organism>
<comment type="cofactor">
    <cofactor evidence="1">
        <name>Fe(2+)</name>
        <dbReference type="ChEBI" id="CHEBI:29033"/>
    </cofactor>
</comment>